<evidence type="ECO:0000259" key="7">
    <source>
        <dbReference type="Pfam" id="PF05699"/>
    </source>
</evidence>
<feature type="region of interest" description="Disordered" evidence="6">
    <location>
        <begin position="114"/>
        <end position="202"/>
    </location>
</feature>
<evidence type="ECO:0000313" key="8">
    <source>
        <dbReference type="EMBL" id="EAU88633.2"/>
    </source>
</evidence>
<dbReference type="InterPro" id="IPR012337">
    <property type="entry name" value="RNaseH-like_sf"/>
</dbReference>
<organism evidence="8 9">
    <name type="scientific">Coprinopsis cinerea (strain Okayama-7 / 130 / ATCC MYA-4618 / FGSC 9003)</name>
    <name type="common">Inky cap fungus</name>
    <name type="synonym">Hormographiella aspergillata</name>
    <dbReference type="NCBI Taxonomy" id="240176"/>
    <lineage>
        <taxon>Eukaryota</taxon>
        <taxon>Fungi</taxon>
        <taxon>Dikarya</taxon>
        <taxon>Basidiomycota</taxon>
        <taxon>Agaricomycotina</taxon>
        <taxon>Agaricomycetes</taxon>
        <taxon>Agaricomycetidae</taxon>
        <taxon>Agaricales</taxon>
        <taxon>Agaricineae</taxon>
        <taxon>Psathyrellaceae</taxon>
        <taxon>Coprinopsis</taxon>
    </lineage>
</organism>
<feature type="domain" description="HAT C-terminal dimerisation" evidence="7">
    <location>
        <begin position="828"/>
        <end position="906"/>
    </location>
</feature>
<dbReference type="GO" id="GO:0005634">
    <property type="term" value="C:nucleus"/>
    <property type="evidence" value="ECO:0007669"/>
    <property type="project" value="UniProtKB-SubCell"/>
</dbReference>
<dbReference type="KEGG" id="cci:CC1G_01006"/>
<evidence type="ECO:0000256" key="1">
    <source>
        <dbReference type="ARBA" id="ARBA00004123"/>
    </source>
</evidence>
<evidence type="ECO:0000256" key="2">
    <source>
        <dbReference type="ARBA" id="ARBA00022723"/>
    </source>
</evidence>
<protein>
    <recommendedName>
        <fullName evidence="7">HAT C-terminal dimerisation domain-containing protein</fullName>
    </recommendedName>
</protein>
<dbReference type="PANTHER" id="PTHR46481:SF10">
    <property type="entry name" value="ZINC FINGER BED DOMAIN-CONTAINING PROTEIN 39"/>
    <property type="match status" value="1"/>
</dbReference>
<comment type="subcellular location">
    <subcellularLocation>
        <location evidence="1">Nucleus</location>
    </subcellularLocation>
</comment>
<dbReference type="PANTHER" id="PTHR46481">
    <property type="entry name" value="ZINC FINGER BED DOMAIN-CONTAINING PROTEIN 4"/>
    <property type="match status" value="1"/>
</dbReference>
<gene>
    <name evidence="8" type="ORF">CC1G_01006</name>
</gene>
<accession>A8NE64</accession>
<name>A8NE64_COPC7</name>
<evidence type="ECO:0000256" key="3">
    <source>
        <dbReference type="ARBA" id="ARBA00022771"/>
    </source>
</evidence>
<keyword evidence="9" id="KW-1185">Reference proteome</keyword>
<feature type="compositionally biased region" description="Acidic residues" evidence="6">
    <location>
        <begin position="157"/>
        <end position="173"/>
    </location>
</feature>
<dbReference type="eggNOG" id="KOG1121">
    <property type="taxonomic scope" value="Eukaryota"/>
</dbReference>
<keyword evidence="4" id="KW-0862">Zinc</keyword>
<dbReference type="GO" id="GO:0046983">
    <property type="term" value="F:protein dimerization activity"/>
    <property type="evidence" value="ECO:0007669"/>
    <property type="project" value="InterPro"/>
</dbReference>
<feature type="compositionally biased region" description="Basic and acidic residues" evidence="6">
    <location>
        <begin position="176"/>
        <end position="197"/>
    </location>
</feature>
<dbReference type="InParanoid" id="A8NE64"/>
<reference evidence="8 9" key="1">
    <citation type="journal article" date="2010" name="Proc. Natl. Acad. Sci. U.S.A.">
        <title>Insights into evolution of multicellular fungi from the assembled chromosomes of the mushroom Coprinopsis cinerea (Coprinus cinereus).</title>
        <authorList>
            <person name="Stajich J.E."/>
            <person name="Wilke S.K."/>
            <person name="Ahren D."/>
            <person name="Au C.H."/>
            <person name="Birren B.W."/>
            <person name="Borodovsky M."/>
            <person name="Burns C."/>
            <person name="Canback B."/>
            <person name="Casselton L.A."/>
            <person name="Cheng C.K."/>
            <person name="Deng J."/>
            <person name="Dietrich F.S."/>
            <person name="Fargo D.C."/>
            <person name="Farman M.L."/>
            <person name="Gathman A.C."/>
            <person name="Goldberg J."/>
            <person name="Guigo R."/>
            <person name="Hoegger P.J."/>
            <person name="Hooker J.B."/>
            <person name="Huggins A."/>
            <person name="James T.Y."/>
            <person name="Kamada T."/>
            <person name="Kilaru S."/>
            <person name="Kodira C."/>
            <person name="Kues U."/>
            <person name="Kupfer D."/>
            <person name="Kwan H.S."/>
            <person name="Lomsadze A."/>
            <person name="Li W."/>
            <person name="Lilly W.W."/>
            <person name="Ma L.J."/>
            <person name="Mackey A.J."/>
            <person name="Manning G."/>
            <person name="Martin F."/>
            <person name="Muraguchi H."/>
            <person name="Natvig D.O."/>
            <person name="Palmerini H."/>
            <person name="Ramesh M.A."/>
            <person name="Rehmeyer C.J."/>
            <person name="Roe B.A."/>
            <person name="Shenoy N."/>
            <person name="Stanke M."/>
            <person name="Ter-Hovhannisyan V."/>
            <person name="Tunlid A."/>
            <person name="Velagapudi R."/>
            <person name="Vision T.J."/>
            <person name="Zeng Q."/>
            <person name="Zolan M.E."/>
            <person name="Pukkila P.J."/>
        </authorList>
    </citation>
    <scope>NUCLEOTIDE SEQUENCE [LARGE SCALE GENOMIC DNA]</scope>
    <source>
        <strain evidence="9">Okayama-7 / 130 / ATCC MYA-4618 / FGSC 9003</strain>
    </source>
</reference>
<dbReference type="GO" id="GO:0008270">
    <property type="term" value="F:zinc ion binding"/>
    <property type="evidence" value="ECO:0007669"/>
    <property type="project" value="UniProtKB-KW"/>
</dbReference>
<dbReference type="OMA" id="DDEWTII"/>
<evidence type="ECO:0000256" key="6">
    <source>
        <dbReference type="SAM" id="MobiDB-lite"/>
    </source>
</evidence>
<keyword evidence="3" id="KW-0863">Zinc-finger</keyword>
<feature type="compositionally biased region" description="Acidic residues" evidence="6">
    <location>
        <begin position="122"/>
        <end position="140"/>
    </location>
</feature>
<keyword evidence="2" id="KW-0479">Metal-binding</keyword>
<dbReference type="InterPro" id="IPR008906">
    <property type="entry name" value="HATC_C_dom"/>
</dbReference>
<feature type="region of interest" description="Disordered" evidence="6">
    <location>
        <begin position="506"/>
        <end position="528"/>
    </location>
</feature>
<dbReference type="RefSeq" id="XP_001832944.2">
    <property type="nucleotide sequence ID" value="XM_001832892.2"/>
</dbReference>
<dbReference type="VEuPathDB" id="FungiDB:CC1G_01006"/>
<dbReference type="EMBL" id="AACS02000002">
    <property type="protein sequence ID" value="EAU88633.2"/>
    <property type="molecule type" value="Genomic_DNA"/>
</dbReference>
<dbReference type="OrthoDB" id="3251057at2759"/>
<keyword evidence="5" id="KW-0539">Nucleus</keyword>
<comment type="caution">
    <text evidence="8">The sequence shown here is derived from an EMBL/GenBank/DDBJ whole genome shotgun (WGS) entry which is preliminary data.</text>
</comment>
<evidence type="ECO:0000256" key="5">
    <source>
        <dbReference type="ARBA" id="ARBA00023242"/>
    </source>
</evidence>
<dbReference type="HOGENOM" id="CLU_013565_3_0_1"/>
<dbReference type="GeneID" id="6009442"/>
<evidence type="ECO:0000256" key="4">
    <source>
        <dbReference type="ARBA" id="ARBA00022833"/>
    </source>
</evidence>
<proteinExistence type="predicted"/>
<dbReference type="SUPFAM" id="SSF53098">
    <property type="entry name" value="Ribonuclease H-like"/>
    <property type="match status" value="1"/>
</dbReference>
<dbReference type="AlphaFoldDB" id="A8NE64"/>
<dbReference type="Pfam" id="PF05699">
    <property type="entry name" value="Dimer_Tnp_hAT"/>
    <property type="match status" value="1"/>
</dbReference>
<dbReference type="Proteomes" id="UP000001861">
    <property type="component" value="Unassembled WGS sequence"/>
</dbReference>
<evidence type="ECO:0000313" key="9">
    <source>
        <dbReference type="Proteomes" id="UP000001861"/>
    </source>
</evidence>
<feature type="compositionally biased region" description="Acidic residues" evidence="6">
    <location>
        <begin position="506"/>
        <end position="525"/>
    </location>
</feature>
<dbReference type="InterPro" id="IPR052035">
    <property type="entry name" value="ZnF_BED_domain_contain"/>
</dbReference>
<sequence>MLLSPIITNAPPLSILSLDASQLGAGGYTYRQLSPPQTPAKPVQLRSLSNAGHVIGQRNRLEHVASTSLPSTEVVVGCLSVGLPSSAFVLDLICARDKRPTQKAVEYANVTAALKRKRRATDDDESESGDDDYVDNDPDDSSNPTGKSRSTPAAVIDVDEDDEEDPSSQEDTADAQPRRQKESRAQKDKRTFNERYDVGNSTNQEVLEKQMGQWTSEVYQHFHLPPKIIITAEKKVKYAFQCKTNPSIVVRRSRDDNSTSNLNKHIERCVPTPTSQTQTLETFAHGSTYSEAKHRVNITLWAVRRRRPFAIVADPELLQVFTDLRADCVTPKPWTVSRDAQEIHKITRESLIEWFQKFKGRLHVGADGWTSPNVISFIGATVHFAVKGKMESFVLDFIKCTKAHTGVYLAGRIAECLKAYGIDRKVLGFVCDNASNNDTLVTELKRLVPTFCGSKYRIRCFAHVINLVAKAMLAPFSGKATTTIPLEDTSALDTMLAGLEDAEGEGLFGDEDDESESELEDAGSDDEARIVEVPDDDEVAPEVASFDDDMLMEVEKAADVDVSLPALSLADAKAGQIVLTKLRKLAIKIFHSPTINEELRKACKQHNVKYRRIVRDVATRWNSTTEVIKSALDLKEPLNQLVVQTQFNKAGGVRLQRFSLDNTEWEILKQLGPMLDMLLYVTTEVSKTSVPLIHDVIPFIDSLTSWFEDYIRDIDLHPTVRHAALRGMLMMNKYYARTDEAVIFLLHPRMKANYFTRHKWPAAWITEAKEITRREWLDNYKTASSATSARNTPAAAPVDAQSDRFSKARQRVNEYRDMAPDDDEVDALEEWLSTPPVKTKLDPIKYWFKQKQDGHPLAQMALDFLSAPATSTDAERAFSRGGLTVSKLRHALSAKSVRATTVLGSWAEHDWVIPRAKLYEHFKTKKRRPKKKAKLDESIAGSNVITVE</sequence>